<sequence length="174" mass="20142">MKTLVIVGHPDIESSAVNKKWIEELKKYPDLFTVHELARVYPDGVIDVEKEQSLIMTHGNLVLQFPIYWFNCPPLLKKWLDVVLTEGWAFGKAGNHLKDRKIALGVTAGGKREEYDQEGRYKYRLEEVLVPFEITAKYCNANYKQFFAVYNADFSTEEEIEKSAKGYIQFLQSL</sequence>
<dbReference type="Proteomes" id="UP001418796">
    <property type="component" value="Unassembled WGS sequence"/>
</dbReference>
<protein>
    <submittedName>
        <fullName evidence="3">NAD(P)H-dependent oxidoreductase</fullName>
        <ecNumber evidence="3">1.-.-.-</ecNumber>
    </submittedName>
</protein>
<gene>
    <name evidence="3" type="ORF">MKY91_04120</name>
</gene>
<dbReference type="EMBL" id="JBCITK010000001">
    <property type="protein sequence ID" value="MEN0642348.1"/>
    <property type="molecule type" value="Genomic_DNA"/>
</dbReference>
<evidence type="ECO:0000313" key="4">
    <source>
        <dbReference type="Proteomes" id="UP001418796"/>
    </source>
</evidence>
<dbReference type="SUPFAM" id="SSF52218">
    <property type="entry name" value="Flavoproteins"/>
    <property type="match status" value="1"/>
</dbReference>
<dbReference type="PANTHER" id="PTHR47307:SF1">
    <property type="entry name" value="GLUTATHIONE-REGULATED POTASSIUM-EFFLUX SYSTEM ANCILLARY PROTEIN KEFG"/>
    <property type="match status" value="1"/>
</dbReference>
<evidence type="ECO:0000256" key="1">
    <source>
        <dbReference type="ARBA" id="ARBA00023002"/>
    </source>
</evidence>
<organism evidence="3 4">
    <name type="scientific">Alkalicoccobacillus gibsonii</name>
    <dbReference type="NCBI Taxonomy" id="79881"/>
    <lineage>
        <taxon>Bacteria</taxon>
        <taxon>Bacillati</taxon>
        <taxon>Bacillota</taxon>
        <taxon>Bacilli</taxon>
        <taxon>Bacillales</taxon>
        <taxon>Bacillaceae</taxon>
        <taxon>Alkalicoccobacillus</taxon>
    </lineage>
</organism>
<feature type="domain" description="Flavodoxin-like fold" evidence="2">
    <location>
        <begin position="1"/>
        <end position="169"/>
    </location>
</feature>
<reference evidence="3 4" key="1">
    <citation type="submission" date="2024-03" db="EMBL/GenBank/DDBJ databases">
        <title>Bacilli Hybrid Assemblies.</title>
        <authorList>
            <person name="Kovac J."/>
        </authorList>
    </citation>
    <scope>NUCLEOTIDE SEQUENCE [LARGE SCALE GENOMIC DNA]</scope>
    <source>
        <strain evidence="3 4">FSL R7-0666</strain>
    </source>
</reference>
<dbReference type="InterPro" id="IPR029039">
    <property type="entry name" value="Flavoprotein-like_sf"/>
</dbReference>
<dbReference type="PANTHER" id="PTHR47307">
    <property type="entry name" value="GLUTATHIONE-REGULATED POTASSIUM-EFFLUX SYSTEM ANCILLARY PROTEIN KEFG"/>
    <property type="match status" value="1"/>
</dbReference>
<dbReference type="GO" id="GO:0016491">
    <property type="term" value="F:oxidoreductase activity"/>
    <property type="evidence" value="ECO:0007669"/>
    <property type="project" value="UniProtKB-KW"/>
</dbReference>
<evidence type="ECO:0000313" key="3">
    <source>
        <dbReference type="EMBL" id="MEN0642348.1"/>
    </source>
</evidence>
<evidence type="ECO:0000259" key="2">
    <source>
        <dbReference type="Pfam" id="PF02525"/>
    </source>
</evidence>
<dbReference type="InterPro" id="IPR046980">
    <property type="entry name" value="KefG/KefF"/>
</dbReference>
<accession>A0ABU9VGL0</accession>
<comment type="caution">
    <text evidence="3">The sequence shown here is derived from an EMBL/GenBank/DDBJ whole genome shotgun (WGS) entry which is preliminary data.</text>
</comment>
<dbReference type="InterPro" id="IPR003680">
    <property type="entry name" value="Flavodoxin_fold"/>
</dbReference>
<dbReference type="RefSeq" id="WP_343129479.1">
    <property type="nucleotide sequence ID" value="NZ_JBCITK010000001.1"/>
</dbReference>
<dbReference type="Pfam" id="PF02525">
    <property type="entry name" value="Flavodoxin_2"/>
    <property type="match status" value="1"/>
</dbReference>
<keyword evidence="1 3" id="KW-0560">Oxidoreductase</keyword>
<dbReference type="Gene3D" id="3.40.50.360">
    <property type="match status" value="1"/>
</dbReference>
<keyword evidence="4" id="KW-1185">Reference proteome</keyword>
<proteinExistence type="predicted"/>
<name>A0ABU9VGL0_9BACI</name>
<dbReference type="EC" id="1.-.-.-" evidence="3"/>